<protein>
    <submittedName>
        <fullName evidence="2">Uncharacterized protein</fullName>
    </submittedName>
</protein>
<keyword evidence="1" id="KW-0812">Transmembrane</keyword>
<dbReference type="OrthoDB" id="9889477at2"/>
<comment type="caution">
    <text evidence="2">The sequence shown here is derived from an EMBL/GenBank/DDBJ whole genome shotgun (WGS) entry which is preliminary data.</text>
</comment>
<keyword evidence="1" id="KW-0472">Membrane</keyword>
<feature type="transmembrane region" description="Helical" evidence="1">
    <location>
        <begin position="48"/>
        <end position="68"/>
    </location>
</feature>
<feature type="transmembrane region" description="Helical" evidence="1">
    <location>
        <begin position="6"/>
        <end position="27"/>
    </location>
</feature>
<reference evidence="2 3" key="1">
    <citation type="submission" date="2018-11" db="EMBL/GenBank/DDBJ databases">
        <title>Genomic Encyclopedia of Type Strains, Phase IV (KMG-IV): sequencing the most valuable type-strain genomes for metagenomic binning, comparative biology and taxonomic classification.</title>
        <authorList>
            <person name="Goeker M."/>
        </authorList>
    </citation>
    <scope>NUCLEOTIDE SEQUENCE [LARGE SCALE GENOMIC DNA]</scope>
    <source>
        <strain evidence="2 3">DSM 18090</strain>
    </source>
</reference>
<accession>A0A3N5BUD0</accession>
<name>A0A3N5BUD0_9BACI</name>
<evidence type="ECO:0000256" key="1">
    <source>
        <dbReference type="SAM" id="Phobius"/>
    </source>
</evidence>
<dbReference type="AlphaFoldDB" id="A0A3N5BUD0"/>
<gene>
    <name evidence="2" type="ORF">EDC24_1877</name>
</gene>
<evidence type="ECO:0000313" key="3">
    <source>
        <dbReference type="Proteomes" id="UP000276443"/>
    </source>
</evidence>
<dbReference type="Proteomes" id="UP000276443">
    <property type="component" value="Unassembled WGS sequence"/>
</dbReference>
<proteinExistence type="predicted"/>
<evidence type="ECO:0000313" key="2">
    <source>
        <dbReference type="EMBL" id="RPF53378.1"/>
    </source>
</evidence>
<organism evidence="2 3">
    <name type="scientific">Aquisalibacillus elongatus</name>
    <dbReference type="NCBI Taxonomy" id="485577"/>
    <lineage>
        <taxon>Bacteria</taxon>
        <taxon>Bacillati</taxon>
        <taxon>Bacillota</taxon>
        <taxon>Bacilli</taxon>
        <taxon>Bacillales</taxon>
        <taxon>Bacillaceae</taxon>
        <taxon>Aquisalibacillus</taxon>
    </lineage>
</organism>
<dbReference type="RefSeq" id="WP_124221872.1">
    <property type="nucleotide sequence ID" value="NZ_RKRF01000009.1"/>
</dbReference>
<sequence>MIGDILSQFIVLILAVFTILLFVKLSSKKTKPIKGSSSKGSFFISRRNQILFVYVGALTVMSVLYFVIVNQQTPLINAESSEYRELNEHFQEAKQGQNLEDESIHIVKEWEMNKPSGPLSVNYNPFMYEVNVNQVEGLENIRVTQYMRNVDNQIQEQIKPFKLNIINNEFVVEDVQTEITLRAATEEFPVRQIKDKSLFDVIDDDEIREIYKQHILIEVPAELEVESMGQ</sequence>
<dbReference type="EMBL" id="RKRF01000009">
    <property type="protein sequence ID" value="RPF53378.1"/>
    <property type="molecule type" value="Genomic_DNA"/>
</dbReference>
<keyword evidence="3" id="KW-1185">Reference proteome</keyword>
<keyword evidence="1" id="KW-1133">Transmembrane helix</keyword>